<dbReference type="SMART" id="SM00382">
    <property type="entry name" value="AAA"/>
    <property type="match status" value="2"/>
</dbReference>
<sequence>MTVLTPRETTPAPLIDVADLDVRFGSGPRQVHAVRGARLTLSAGRCLALVGESGSGKSALARALLGLAGPTAEVLAGRLRLFGQDATAFGPREWRAVRGRRIGLVAQDALVALDPLRPVGKEIAEPLLTHRTVPRRAVPARVVELLERVGVPEPAERARSYVHQLSGGLRQRALIASALAAEPGVLIADEPTTALDAAVQARVLDLLGELTRAGTGLLLISHDLAVVEALADDVAVMRAGRIVEHGPTREVLDSPRHASTRALLDAVPGTRPRTQAPPPPDGAPVLEADGLVKRFKGPRGARRTAVGGVSFTLRPGETLGLVGESGSGKSTLARMVLGLTEPDEGTVRLDGAAWSSVPERRRRAGRRTLQLVPQDPLSAFDPRWDVARVVGEALAVAGVPREQLRRRTVGLLEQVGLGEQHLDRRPAALSGGQRQRVALARALAPRPRLLVCDEPVSALDVSVQAQVLDLLRELQASLGLAVLFISHDLAVVREICARVMVMKDGQVVESGPVEDVFSAPRHDCTRALLDAVPRRARAAQERL</sequence>
<dbReference type="Gene3D" id="3.40.50.300">
    <property type="entry name" value="P-loop containing nucleotide triphosphate hydrolases"/>
    <property type="match status" value="2"/>
</dbReference>
<evidence type="ECO:0000256" key="5">
    <source>
        <dbReference type="SAM" id="MobiDB-lite"/>
    </source>
</evidence>
<dbReference type="Pfam" id="PF08352">
    <property type="entry name" value="oligo_HPY"/>
    <property type="match status" value="2"/>
</dbReference>
<dbReference type="NCBIfam" id="NF007739">
    <property type="entry name" value="PRK10419.1"/>
    <property type="match status" value="2"/>
</dbReference>
<dbReference type="InterPro" id="IPR027417">
    <property type="entry name" value="P-loop_NTPase"/>
</dbReference>
<dbReference type="InterPro" id="IPR017871">
    <property type="entry name" value="ABC_transporter-like_CS"/>
</dbReference>
<dbReference type="InterPro" id="IPR050319">
    <property type="entry name" value="ABC_transp_ATP-bind"/>
</dbReference>
<evidence type="ECO:0000313" key="8">
    <source>
        <dbReference type="Proteomes" id="UP001550850"/>
    </source>
</evidence>
<dbReference type="InterPro" id="IPR003439">
    <property type="entry name" value="ABC_transporter-like_ATP-bd"/>
</dbReference>
<dbReference type="InterPro" id="IPR013563">
    <property type="entry name" value="Oligopep_ABC_C"/>
</dbReference>
<organism evidence="7 8">
    <name type="scientific">Streptomyces fragilis</name>
    <dbReference type="NCBI Taxonomy" id="67301"/>
    <lineage>
        <taxon>Bacteria</taxon>
        <taxon>Bacillati</taxon>
        <taxon>Actinomycetota</taxon>
        <taxon>Actinomycetes</taxon>
        <taxon>Kitasatosporales</taxon>
        <taxon>Streptomycetaceae</taxon>
        <taxon>Streptomyces</taxon>
    </lineage>
</organism>
<dbReference type="SUPFAM" id="SSF52540">
    <property type="entry name" value="P-loop containing nucleoside triphosphate hydrolases"/>
    <property type="match status" value="2"/>
</dbReference>
<feature type="domain" description="ABC transporter" evidence="6">
    <location>
        <begin position="286"/>
        <end position="529"/>
    </location>
</feature>
<protein>
    <submittedName>
        <fullName evidence="7">ABC transporter ATP-binding protein</fullName>
    </submittedName>
</protein>
<evidence type="ECO:0000259" key="6">
    <source>
        <dbReference type="PROSITE" id="PS50893"/>
    </source>
</evidence>
<dbReference type="InterPro" id="IPR003593">
    <property type="entry name" value="AAA+_ATPase"/>
</dbReference>
<dbReference type="EMBL" id="JBEZUR010000016">
    <property type="protein sequence ID" value="MEU3555199.1"/>
    <property type="molecule type" value="Genomic_DNA"/>
</dbReference>
<evidence type="ECO:0000256" key="3">
    <source>
        <dbReference type="ARBA" id="ARBA00022741"/>
    </source>
</evidence>
<proteinExistence type="inferred from homology"/>
<dbReference type="GO" id="GO:0005524">
    <property type="term" value="F:ATP binding"/>
    <property type="evidence" value="ECO:0007669"/>
    <property type="project" value="UniProtKB-KW"/>
</dbReference>
<dbReference type="NCBIfam" id="NF008453">
    <property type="entry name" value="PRK11308.1"/>
    <property type="match status" value="2"/>
</dbReference>
<evidence type="ECO:0000313" key="7">
    <source>
        <dbReference type="EMBL" id="MEU3555199.1"/>
    </source>
</evidence>
<dbReference type="PROSITE" id="PS00211">
    <property type="entry name" value="ABC_TRANSPORTER_1"/>
    <property type="match status" value="1"/>
</dbReference>
<dbReference type="PANTHER" id="PTHR43776">
    <property type="entry name" value="TRANSPORT ATP-BINDING PROTEIN"/>
    <property type="match status" value="1"/>
</dbReference>
<reference evidence="7 8" key="1">
    <citation type="submission" date="2024-06" db="EMBL/GenBank/DDBJ databases">
        <title>The Natural Products Discovery Center: Release of the First 8490 Sequenced Strains for Exploring Actinobacteria Biosynthetic Diversity.</title>
        <authorList>
            <person name="Kalkreuter E."/>
            <person name="Kautsar S.A."/>
            <person name="Yang D."/>
            <person name="Bader C.D."/>
            <person name="Teijaro C.N."/>
            <person name="Fluegel L."/>
            <person name="Davis C.M."/>
            <person name="Simpson J.R."/>
            <person name="Lauterbach L."/>
            <person name="Steele A.D."/>
            <person name="Gui C."/>
            <person name="Meng S."/>
            <person name="Li G."/>
            <person name="Viehrig K."/>
            <person name="Ye F."/>
            <person name="Su P."/>
            <person name="Kiefer A.F."/>
            <person name="Nichols A."/>
            <person name="Cepeda A.J."/>
            <person name="Yan W."/>
            <person name="Fan B."/>
            <person name="Jiang Y."/>
            <person name="Adhikari A."/>
            <person name="Zheng C.-J."/>
            <person name="Schuster L."/>
            <person name="Cowan T.M."/>
            <person name="Smanski M.J."/>
            <person name="Chevrette M.G."/>
            <person name="De Carvalho L.P.S."/>
            <person name="Shen B."/>
        </authorList>
    </citation>
    <scope>NUCLEOTIDE SEQUENCE [LARGE SCALE GENOMIC DNA]</scope>
    <source>
        <strain evidence="7 8">NPDC038104</strain>
    </source>
</reference>
<gene>
    <name evidence="7" type="ORF">AB0E65_13430</name>
</gene>
<dbReference type="CDD" id="cd03257">
    <property type="entry name" value="ABC_NikE_OppD_transporters"/>
    <property type="match status" value="2"/>
</dbReference>
<keyword evidence="4 7" id="KW-0067">ATP-binding</keyword>
<comment type="caution">
    <text evidence="7">The sequence shown here is derived from an EMBL/GenBank/DDBJ whole genome shotgun (WGS) entry which is preliminary data.</text>
</comment>
<keyword evidence="3" id="KW-0547">Nucleotide-binding</keyword>
<keyword evidence="8" id="KW-1185">Reference proteome</keyword>
<dbReference type="PANTHER" id="PTHR43776:SF7">
    <property type="entry name" value="D,D-DIPEPTIDE TRANSPORT ATP-BINDING PROTEIN DDPF-RELATED"/>
    <property type="match status" value="1"/>
</dbReference>
<accession>A0ABV2YHK7</accession>
<comment type="similarity">
    <text evidence="1">Belongs to the ABC transporter superfamily.</text>
</comment>
<evidence type="ECO:0000256" key="4">
    <source>
        <dbReference type="ARBA" id="ARBA00022840"/>
    </source>
</evidence>
<dbReference type="Proteomes" id="UP001550850">
    <property type="component" value="Unassembled WGS sequence"/>
</dbReference>
<name>A0ABV2YHK7_9ACTN</name>
<dbReference type="PROSITE" id="PS50893">
    <property type="entry name" value="ABC_TRANSPORTER_2"/>
    <property type="match status" value="2"/>
</dbReference>
<feature type="domain" description="ABC transporter" evidence="6">
    <location>
        <begin position="17"/>
        <end position="264"/>
    </location>
</feature>
<dbReference type="Pfam" id="PF00005">
    <property type="entry name" value="ABC_tran"/>
    <property type="match status" value="2"/>
</dbReference>
<feature type="region of interest" description="Disordered" evidence="5">
    <location>
        <begin position="263"/>
        <end position="285"/>
    </location>
</feature>
<evidence type="ECO:0000256" key="1">
    <source>
        <dbReference type="ARBA" id="ARBA00005417"/>
    </source>
</evidence>
<evidence type="ECO:0000256" key="2">
    <source>
        <dbReference type="ARBA" id="ARBA00022448"/>
    </source>
</evidence>
<dbReference type="RefSeq" id="WP_108952942.1">
    <property type="nucleotide sequence ID" value="NZ_BEVZ01000002.1"/>
</dbReference>
<keyword evidence="2" id="KW-0813">Transport</keyword>